<accession>A0A0L0QL81</accession>
<dbReference type="PATRIC" id="fig|1473.5.peg.1151"/>
<dbReference type="RefSeq" id="WP_050351915.1">
    <property type="nucleotide sequence ID" value="NZ_CP073011.1"/>
</dbReference>
<name>A0A0L0QL81_VIRPA</name>
<proteinExistence type="predicted"/>
<dbReference type="EMBL" id="LGTO01000007">
    <property type="protein sequence ID" value="KNE19385.1"/>
    <property type="molecule type" value="Genomic_DNA"/>
</dbReference>
<keyword evidence="2" id="KW-1185">Reference proteome</keyword>
<reference evidence="2" key="1">
    <citation type="submission" date="2015-07" db="EMBL/GenBank/DDBJ databases">
        <title>Fjat-10053 dsm26.</title>
        <authorList>
            <person name="Liu B."/>
            <person name="Wang J."/>
            <person name="Zhu Y."/>
            <person name="Liu G."/>
            <person name="Chen Q."/>
            <person name="Chen Z."/>
            <person name="Lan J."/>
            <person name="Che J."/>
            <person name="Ge C."/>
            <person name="Shi H."/>
            <person name="Pan Z."/>
            <person name="Liu X."/>
        </authorList>
    </citation>
    <scope>NUCLEOTIDE SEQUENCE [LARGE SCALE GENOMIC DNA]</scope>
    <source>
        <strain evidence="2">DSM 26</strain>
    </source>
</reference>
<sequence>MSNAIRFAVGNLSQGDVVILHGAEQVAPGIKQYVRDRFDQLYDNGVRVFHIYNSVDPWIG</sequence>
<dbReference type="OrthoDB" id="9804380at2"/>
<evidence type="ECO:0000313" key="2">
    <source>
        <dbReference type="Proteomes" id="UP000036780"/>
    </source>
</evidence>
<evidence type="ECO:0008006" key="3">
    <source>
        <dbReference type="Google" id="ProtNLM"/>
    </source>
</evidence>
<protein>
    <recommendedName>
        <fullName evidence="3">Polysaccharide deacetylase</fullName>
    </recommendedName>
</protein>
<dbReference type="AlphaFoldDB" id="A0A0L0QL81"/>
<dbReference type="GeneID" id="66871626"/>
<dbReference type="Proteomes" id="UP000036780">
    <property type="component" value="Unassembled WGS sequence"/>
</dbReference>
<organism evidence="1 2">
    <name type="scientific">Virgibacillus pantothenticus</name>
    <dbReference type="NCBI Taxonomy" id="1473"/>
    <lineage>
        <taxon>Bacteria</taxon>
        <taxon>Bacillati</taxon>
        <taxon>Bacillota</taxon>
        <taxon>Bacilli</taxon>
        <taxon>Bacillales</taxon>
        <taxon>Bacillaceae</taxon>
        <taxon>Virgibacillus</taxon>
    </lineage>
</organism>
<comment type="caution">
    <text evidence="1">The sequence shown here is derived from an EMBL/GenBank/DDBJ whole genome shotgun (WGS) entry which is preliminary data.</text>
</comment>
<gene>
    <name evidence="1" type="ORF">AFK71_12840</name>
</gene>
<evidence type="ECO:0000313" key="1">
    <source>
        <dbReference type="EMBL" id="KNE19385.1"/>
    </source>
</evidence>